<dbReference type="CDD" id="cd00077">
    <property type="entry name" value="HDc"/>
    <property type="match status" value="1"/>
</dbReference>
<dbReference type="SMART" id="SM00471">
    <property type="entry name" value="HDc"/>
    <property type="match status" value="1"/>
</dbReference>
<dbReference type="AlphaFoldDB" id="A0A517MNU7"/>
<dbReference type="Pfam" id="PF08668">
    <property type="entry name" value="HDOD"/>
    <property type="match status" value="1"/>
</dbReference>
<gene>
    <name evidence="2" type="ORF">FF011L_53700</name>
</gene>
<reference evidence="2 3" key="1">
    <citation type="submission" date="2019-02" db="EMBL/GenBank/DDBJ databases">
        <title>Deep-cultivation of Planctomycetes and their phenomic and genomic characterization uncovers novel biology.</title>
        <authorList>
            <person name="Wiegand S."/>
            <person name="Jogler M."/>
            <person name="Boedeker C."/>
            <person name="Pinto D."/>
            <person name="Vollmers J."/>
            <person name="Rivas-Marin E."/>
            <person name="Kohn T."/>
            <person name="Peeters S.H."/>
            <person name="Heuer A."/>
            <person name="Rast P."/>
            <person name="Oberbeckmann S."/>
            <person name="Bunk B."/>
            <person name="Jeske O."/>
            <person name="Meyerdierks A."/>
            <person name="Storesund J.E."/>
            <person name="Kallscheuer N."/>
            <person name="Luecker S."/>
            <person name="Lage O.M."/>
            <person name="Pohl T."/>
            <person name="Merkel B.J."/>
            <person name="Hornburger P."/>
            <person name="Mueller R.-W."/>
            <person name="Bruemmer F."/>
            <person name="Labrenz M."/>
            <person name="Spormann A.M."/>
            <person name="Op den Camp H."/>
            <person name="Overmann J."/>
            <person name="Amann R."/>
            <person name="Jetten M.S.M."/>
            <person name="Mascher T."/>
            <person name="Medema M.H."/>
            <person name="Devos D.P."/>
            <person name="Kaster A.-K."/>
            <person name="Ovreas L."/>
            <person name="Rohde M."/>
            <person name="Galperin M.Y."/>
            <person name="Jogler C."/>
        </authorList>
    </citation>
    <scope>NUCLEOTIDE SEQUENCE [LARGE SCALE GENOMIC DNA]</scope>
    <source>
        <strain evidence="2 3">FF011L</strain>
    </source>
</reference>
<dbReference type="SUPFAM" id="SSF109604">
    <property type="entry name" value="HD-domain/PDEase-like"/>
    <property type="match status" value="1"/>
</dbReference>
<dbReference type="PROSITE" id="PS51833">
    <property type="entry name" value="HDOD"/>
    <property type="match status" value="1"/>
</dbReference>
<dbReference type="PANTHER" id="PTHR33525:SF3">
    <property type="entry name" value="RIBONUCLEASE Y"/>
    <property type="match status" value="1"/>
</dbReference>
<dbReference type="PANTHER" id="PTHR33525">
    <property type="match status" value="1"/>
</dbReference>
<keyword evidence="3" id="KW-1185">Reference proteome</keyword>
<dbReference type="Gene3D" id="1.10.3210.10">
    <property type="entry name" value="Hypothetical protein af1432"/>
    <property type="match status" value="1"/>
</dbReference>
<accession>A0A517MNU7</accession>
<protein>
    <submittedName>
        <fullName evidence="2">HDOD domain protein</fullName>
    </submittedName>
</protein>
<dbReference type="InterPro" id="IPR003607">
    <property type="entry name" value="HD/PDEase_dom"/>
</dbReference>
<dbReference type="InterPro" id="IPR013976">
    <property type="entry name" value="HDOD"/>
</dbReference>
<dbReference type="RefSeq" id="WP_145354684.1">
    <property type="nucleotide sequence ID" value="NZ_CP036262.1"/>
</dbReference>
<name>A0A517MNU7_9BACT</name>
<dbReference type="InterPro" id="IPR006675">
    <property type="entry name" value="HDIG_dom"/>
</dbReference>
<organism evidence="2 3">
    <name type="scientific">Roseimaritima multifibrata</name>
    <dbReference type="NCBI Taxonomy" id="1930274"/>
    <lineage>
        <taxon>Bacteria</taxon>
        <taxon>Pseudomonadati</taxon>
        <taxon>Planctomycetota</taxon>
        <taxon>Planctomycetia</taxon>
        <taxon>Pirellulales</taxon>
        <taxon>Pirellulaceae</taxon>
        <taxon>Roseimaritima</taxon>
    </lineage>
</organism>
<proteinExistence type="predicted"/>
<feature type="domain" description="HDOD" evidence="1">
    <location>
        <begin position="28"/>
        <end position="225"/>
    </location>
</feature>
<dbReference type="OrthoDB" id="243535at2"/>
<sequence length="296" mass="32243">MTALRPVPFIAPDFPVAVEDAILKIRNLATLPAIANKIMAMATDPDCSVEDIHAIVSRDPALGARLLKLANSAFYGAPRQIDSLNQAVVMLGMNAVKNTAIAASLQKVFQAKSADSKFDASKLWLHSIAVAIAARQLAQASGMEKPETAFLAGLLHDIGIMVEMQAFGIQFIQWIHSLPPENEFSLLAAEASAFGATHQEFGAGLCRKWNFPISLENATRYHHAPQELPTELRPLPSIVHIANFMAVQMQAEFIRSMDNTSLDPEIVASIGLDLQDIENLYCTLPEEITEAQEMLA</sequence>
<dbReference type="NCBIfam" id="TIGR00277">
    <property type="entry name" value="HDIG"/>
    <property type="match status" value="1"/>
</dbReference>
<dbReference type="KEGG" id="rml:FF011L_53700"/>
<dbReference type="InterPro" id="IPR052340">
    <property type="entry name" value="RNase_Y/CdgJ"/>
</dbReference>
<evidence type="ECO:0000313" key="2">
    <source>
        <dbReference type="EMBL" id="QDS96558.1"/>
    </source>
</evidence>
<dbReference type="Proteomes" id="UP000320672">
    <property type="component" value="Chromosome"/>
</dbReference>
<evidence type="ECO:0000259" key="1">
    <source>
        <dbReference type="PROSITE" id="PS51833"/>
    </source>
</evidence>
<evidence type="ECO:0000313" key="3">
    <source>
        <dbReference type="Proteomes" id="UP000320672"/>
    </source>
</evidence>
<dbReference type="EMBL" id="CP036262">
    <property type="protein sequence ID" value="QDS96558.1"/>
    <property type="molecule type" value="Genomic_DNA"/>
</dbReference>